<dbReference type="PROSITE" id="PS50014">
    <property type="entry name" value="BROMODOMAIN_2"/>
    <property type="match status" value="1"/>
</dbReference>
<feature type="region of interest" description="Disordered" evidence="10">
    <location>
        <begin position="1"/>
        <end position="20"/>
    </location>
</feature>
<dbReference type="PANTHER" id="PTHR16062:SF19">
    <property type="entry name" value="PROTEIN POLYBROMO-1"/>
    <property type="match status" value="1"/>
</dbReference>
<dbReference type="Gene3D" id="2.30.30.490">
    <property type="match status" value="1"/>
</dbReference>
<comment type="caution">
    <text evidence="13">The sequence shown here is derived from an EMBL/GenBank/DDBJ whole genome shotgun (WGS) entry which is preliminary data.</text>
</comment>
<dbReference type="Proteomes" id="UP000827284">
    <property type="component" value="Unassembled WGS sequence"/>
</dbReference>
<feature type="compositionally biased region" description="Pro residues" evidence="10">
    <location>
        <begin position="682"/>
        <end position="695"/>
    </location>
</feature>
<feature type="compositionally biased region" description="Low complexity" evidence="10">
    <location>
        <begin position="646"/>
        <end position="681"/>
    </location>
</feature>
<feature type="compositionally biased region" description="Polar residues" evidence="10">
    <location>
        <begin position="466"/>
        <end position="479"/>
    </location>
</feature>
<feature type="compositionally biased region" description="Low complexity" evidence="10">
    <location>
        <begin position="696"/>
        <end position="714"/>
    </location>
</feature>
<keyword evidence="14" id="KW-1185">Reference proteome</keyword>
<comment type="subcellular location">
    <subcellularLocation>
        <location evidence="1">Nucleus</location>
    </subcellularLocation>
</comment>
<keyword evidence="2" id="KW-0677">Repeat</keyword>
<dbReference type="PANTHER" id="PTHR16062">
    <property type="entry name" value="SWI/SNF-RELATED"/>
    <property type="match status" value="1"/>
</dbReference>
<dbReference type="Pfam" id="PF00023">
    <property type="entry name" value="Ank"/>
    <property type="match status" value="1"/>
</dbReference>
<reference evidence="13" key="2">
    <citation type="journal article" date="2022" name="Microbiol. Resour. Announc.">
        <title>Whole-Genome Sequence of Entomortierella parvispora E1425, a Mucoromycotan Fungus Associated with Burkholderiaceae-Related Endosymbiotic Bacteria.</title>
        <authorList>
            <person name="Herlambang A."/>
            <person name="Guo Y."/>
            <person name="Takashima Y."/>
            <person name="Narisawa K."/>
            <person name="Ohta H."/>
            <person name="Nishizawa T."/>
        </authorList>
    </citation>
    <scope>NUCLEOTIDE SEQUENCE</scope>
    <source>
        <strain evidence="13">E1425</strain>
    </source>
</reference>
<feature type="compositionally biased region" description="Basic and acidic residues" evidence="10">
    <location>
        <begin position="143"/>
        <end position="167"/>
    </location>
</feature>
<dbReference type="SMART" id="SM00439">
    <property type="entry name" value="BAH"/>
    <property type="match status" value="1"/>
</dbReference>
<keyword evidence="8" id="KW-0040">ANK repeat</keyword>
<organism evidence="13 14">
    <name type="scientific">Entomortierella parvispora</name>
    <dbReference type="NCBI Taxonomy" id="205924"/>
    <lineage>
        <taxon>Eukaryota</taxon>
        <taxon>Fungi</taxon>
        <taxon>Fungi incertae sedis</taxon>
        <taxon>Mucoromycota</taxon>
        <taxon>Mortierellomycotina</taxon>
        <taxon>Mortierellomycetes</taxon>
        <taxon>Mortierellales</taxon>
        <taxon>Mortierellaceae</taxon>
        <taxon>Entomortierella</taxon>
    </lineage>
</organism>
<evidence type="ECO:0000313" key="14">
    <source>
        <dbReference type="Proteomes" id="UP000827284"/>
    </source>
</evidence>
<dbReference type="GO" id="GO:0003682">
    <property type="term" value="F:chromatin binding"/>
    <property type="evidence" value="ECO:0007669"/>
    <property type="project" value="InterPro"/>
</dbReference>
<keyword evidence="6" id="KW-0804">Transcription</keyword>
<sequence>MSTSRRNSKQISVDEDPLAAQLAKSPEPTKLKLKLKQPDQAGLTASETKELFVAIEKNNVKTVKHYLSTKNVHPDTLFESNIFEEGPFTWSALHAAAYYGASKVIQLLMEHNANVEIQDTWSFGDCKDAYRKTSSNKSVKPKSKSEKDTQKSHHKDSKSGKEGKDGKNAPTTTGSLSAAFTELYKLVLNHKDKSGREVSEIFLALPSKDEYPEYYEVIKSPMSLQLVLARIKSGHYKSVDDFDREFQLIFENALIFNEDGSRINKDAKTLLKLFNTKKKDIYTSHRLIYSPAPSKEDKSDRREVSTLSDGKVTYRAGEFVELQDQNHTILFIERLEEDSKGSKFIFGSRFFRPQDIFQVPGQMFFEKEVLKATGEWEFDLSLVDRKVYVQAHKDYVRGLVTDFDPKDVYVMESRYSESHKSAYVIKDWKRVYCLEPIVPAIRPYPSPIKLQRIEIPSKVNPDITVAPQNRRASSAAQSDSNKRNKQSRPKKSKQKRRRNDDDDDDDDDDDQDDSDVDVDGMASPPQLQGRGSSQTARQHQSQPTLPPQNPYAQQRHQNGIQQHQQQQHLQQQQQHHQHQQQQLQQQQLQQQQHHHRQQQQQLQQQNPFVHPQQQQQQQHHPMQHQDHSRRVSSQFAPPPMIGNPNMMHPQQQQQQMLVQQQQQQQHLFQQQQALQYQQMHPQLPPHQPQPPPMMPQSPSSTQSMGSPGSPGMMGVDSRANVVLPGYSPQPFIPADVAMVHDPSTGPRQGYAMLQSLSVDTEDKSFAMSFSTDTFAHSIVVRQQVSTVTLIPLLAQQLAPIQQQVGLSVFQNGRKLMPSGLVSLPVSQNIGHHVYTINLVPGQNTIDIWVSAPVGGLFQGGGPGGKNETQQFFLFVQRNSI</sequence>
<dbReference type="PROSITE" id="PS00633">
    <property type="entry name" value="BROMODOMAIN_1"/>
    <property type="match status" value="1"/>
</dbReference>
<dbReference type="GO" id="GO:0006338">
    <property type="term" value="P:chromatin remodeling"/>
    <property type="evidence" value="ECO:0007669"/>
    <property type="project" value="InterPro"/>
</dbReference>
<evidence type="ECO:0000256" key="1">
    <source>
        <dbReference type="ARBA" id="ARBA00004123"/>
    </source>
</evidence>
<evidence type="ECO:0000259" key="12">
    <source>
        <dbReference type="PROSITE" id="PS51038"/>
    </source>
</evidence>
<reference evidence="13" key="1">
    <citation type="submission" date="2021-11" db="EMBL/GenBank/DDBJ databases">
        <authorList>
            <person name="Herlambang A."/>
            <person name="Guo Y."/>
            <person name="Takashima Y."/>
            <person name="Nishizawa T."/>
        </authorList>
    </citation>
    <scope>NUCLEOTIDE SEQUENCE</scope>
    <source>
        <strain evidence="13">E1425</strain>
    </source>
</reference>
<dbReference type="InterPro" id="IPR036427">
    <property type="entry name" value="Bromodomain-like_sf"/>
</dbReference>
<feature type="compositionally biased region" description="Polar residues" evidence="10">
    <location>
        <begin position="525"/>
        <end position="543"/>
    </location>
</feature>
<feature type="domain" description="Bromo" evidence="11">
    <location>
        <begin position="194"/>
        <end position="264"/>
    </location>
</feature>
<dbReference type="PRINTS" id="PR00503">
    <property type="entry name" value="BROMODOMAIN"/>
</dbReference>
<name>A0A9P3LX34_9FUNG</name>
<feature type="compositionally biased region" description="Basic residues" evidence="10">
    <location>
        <begin position="483"/>
        <end position="497"/>
    </location>
</feature>
<dbReference type="OrthoDB" id="6017at2759"/>
<dbReference type="InterPro" id="IPR043151">
    <property type="entry name" value="BAH_sf"/>
</dbReference>
<evidence type="ECO:0000256" key="4">
    <source>
        <dbReference type="ARBA" id="ARBA00023015"/>
    </source>
</evidence>
<evidence type="ECO:0000256" key="7">
    <source>
        <dbReference type="ARBA" id="ARBA00023242"/>
    </source>
</evidence>
<evidence type="ECO:0000256" key="9">
    <source>
        <dbReference type="PROSITE-ProRule" id="PRU00035"/>
    </source>
</evidence>
<evidence type="ECO:0000256" key="2">
    <source>
        <dbReference type="ARBA" id="ARBA00022737"/>
    </source>
</evidence>
<dbReference type="SMART" id="SM00297">
    <property type="entry name" value="BROMO"/>
    <property type="match status" value="1"/>
</dbReference>
<accession>A0A9P3LX34</accession>
<dbReference type="Pfam" id="PF01426">
    <property type="entry name" value="BAH"/>
    <property type="match status" value="1"/>
</dbReference>
<evidence type="ECO:0000313" key="13">
    <source>
        <dbReference type="EMBL" id="GJJ73687.1"/>
    </source>
</evidence>
<dbReference type="GO" id="GO:0006368">
    <property type="term" value="P:transcription elongation by RNA polymerase II"/>
    <property type="evidence" value="ECO:0007669"/>
    <property type="project" value="TreeGrafter"/>
</dbReference>
<feature type="compositionally biased region" description="Polar residues" evidence="10">
    <location>
        <begin position="1"/>
        <end position="11"/>
    </location>
</feature>
<dbReference type="AlphaFoldDB" id="A0A9P3LX34"/>
<evidence type="ECO:0008006" key="15">
    <source>
        <dbReference type="Google" id="ProtNLM"/>
    </source>
</evidence>
<dbReference type="Gene3D" id="1.20.920.10">
    <property type="entry name" value="Bromodomain-like"/>
    <property type="match status" value="1"/>
</dbReference>
<dbReference type="Gene3D" id="1.25.40.20">
    <property type="entry name" value="Ankyrin repeat-containing domain"/>
    <property type="match status" value="1"/>
</dbReference>
<dbReference type="PROSITE" id="PS50297">
    <property type="entry name" value="ANK_REP_REGION"/>
    <property type="match status" value="1"/>
</dbReference>
<dbReference type="SUPFAM" id="SSF47370">
    <property type="entry name" value="Bromodomain"/>
    <property type="match status" value="1"/>
</dbReference>
<proteinExistence type="predicted"/>
<feature type="domain" description="BAH" evidence="12">
    <location>
        <begin position="305"/>
        <end position="426"/>
    </location>
</feature>
<dbReference type="InterPro" id="IPR036770">
    <property type="entry name" value="Ankyrin_rpt-contain_sf"/>
</dbReference>
<dbReference type="InterPro" id="IPR001487">
    <property type="entry name" value="Bromodomain"/>
</dbReference>
<feature type="region of interest" description="Disordered" evidence="10">
    <location>
        <begin position="131"/>
        <end position="173"/>
    </location>
</feature>
<feature type="compositionally biased region" description="Acidic residues" evidence="10">
    <location>
        <begin position="501"/>
        <end position="518"/>
    </location>
</feature>
<dbReference type="PROSITE" id="PS51038">
    <property type="entry name" value="BAH"/>
    <property type="match status" value="1"/>
</dbReference>
<dbReference type="InterPro" id="IPR037382">
    <property type="entry name" value="Rsc/polybromo"/>
</dbReference>
<dbReference type="Pfam" id="PF00439">
    <property type="entry name" value="Bromodomain"/>
    <property type="match status" value="1"/>
</dbReference>
<evidence type="ECO:0000256" key="8">
    <source>
        <dbReference type="PROSITE-ProRule" id="PRU00023"/>
    </source>
</evidence>
<evidence type="ECO:0000256" key="10">
    <source>
        <dbReference type="SAM" id="MobiDB-lite"/>
    </source>
</evidence>
<dbReference type="InterPro" id="IPR001025">
    <property type="entry name" value="BAH_dom"/>
</dbReference>
<feature type="repeat" description="ANK" evidence="8">
    <location>
        <begin position="88"/>
        <end position="120"/>
    </location>
</feature>
<keyword evidence="7" id="KW-0539">Nucleus</keyword>
<evidence type="ECO:0000256" key="5">
    <source>
        <dbReference type="ARBA" id="ARBA00023117"/>
    </source>
</evidence>
<dbReference type="GO" id="GO:0016586">
    <property type="term" value="C:RSC-type complex"/>
    <property type="evidence" value="ECO:0007669"/>
    <property type="project" value="InterPro"/>
</dbReference>
<evidence type="ECO:0000259" key="11">
    <source>
        <dbReference type="PROSITE" id="PS50014"/>
    </source>
</evidence>
<dbReference type="SUPFAM" id="SSF48403">
    <property type="entry name" value="Ankyrin repeat"/>
    <property type="match status" value="1"/>
</dbReference>
<evidence type="ECO:0000256" key="3">
    <source>
        <dbReference type="ARBA" id="ARBA00022853"/>
    </source>
</evidence>
<feature type="compositionally biased region" description="Low complexity" evidence="10">
    <location>
        <begin position="553"/>
        <end position="591"/>
    </location>
</feature>
<dbReference type="EMBL" id="BQFW01000008">
    <property type="protein sequence ID" value="GJJ73687.1"/>
    <property type="molecule type" value="Genomic_DNA"/>
</dbReference>
<feature type="region of interest" description="Disordered" evidence="10">
    <location>
        <begin position="461"/>
        <end position="720"/>
    </location>
</feature>
<feature type="compositionally biased region" description="Low complexity" evidence="10">
    <location>
        <begin position="598"/>
        <end position="620"/>
    </location>
</feature>
<dbReference type="InterPro" id="IPR002110">
    <property type="entry name" value="Ankyrin_rpt"/>
</dbReference>
<keyword evidence="5 9" id="KW-0103">Bromodomain</keyword>
<dbReference type="InterPro" id="IPR018359">
    <property type="entry name" value="Bromodomain_CS"/>
</dbReference>
<evidence type="ECO:0000256" key="6">
    <source>
        <dbReference type="ARBA" id="ARBA00023163"/>
    </source>
</evidence>
<protein>
    <recommendedName>
        <fullName evidence="15">Bromo domain-containing protein</fullName>
    </recommendedName>
</protein>
<keyword evidence="3" id="KW-0156">Chromatin regulator</keyword>
<gene>
    <name evidence="13" type="ORF">EMPS_06045</name>
</gene>
<keyword evidence="4" id="KW-0805">Transcription regulation</keyword>
<dbReference type="PROSITE" id="PS50088">
    <property type="entry name" value="ANK_REPEAT"/>
    <property type="match status" value="1"/>
</dbReference>